<evidence type="ECO:0000313" key="1">
    <source>
        <dbReference type="EMBL" id="KAF4951586.1"/>
    </source>
</evidence>
<accession>A0A8H4WVQ6</accession>
<reference evidence="1" key="1">
    <citation type="journal article" date="2020" name="BMC Genomics">
        <title>Correction to: Identification and distribution of gene clusters required for synthesis of sphingolipid metabolism inhibitors in diverse species of the filamentous fungus Fusarium.</title>
        <authorList>
            <person name="Kim H.S."/>
            <person name="Lohmar J.M."/>
            <person name="Busman M."/>
            <person name="Brown D.W."/>
            <person name="Naumann T.A."/>
            <person name="Divon H.H."/>
            <person name="Lysoe E."/>
            <person name="Uhlig S."/>
            <person name="Proctor R.H."/>
        </authorList>
    </citation>
    <scope>NUCLEOTIDE SEQUENCE</scope>
    <source>
        <strain evidence="1">NRRL 45417</strain>
    </source>
</reference>
<evidence type="ECO:0000313" key="2">
    <source>
        <dbReference type="Proteomes" id="UP000604273"/>
    </source>
</evidence>
<keyword evidence="2" id="KW-1185">Reference proteome</keyword>
<gene>
    <name evidence="1" type="ORF">FGADI_7361</name>
</gene>
<dbReference type="OrthoDB" id="5066340at2759"/>
<name>A0A8H4WVQ6_9HYPO</name>
<dbReference type="EMBL" id="JABFAI010000174">
    <property type="protein sequence ID" value="KAF4951586.1"/>
    <property type="molecule type" value="Genomic_DNA"/>
</dbReference>
<dbReference type="AlphaFoldDB" id="A0A8H4WVQ6"/>
<protein>
    <submittedName>
        <fullName evidence="1">Uncharacterized protein</fullName>
    </submittedName>
</protein>
<reference evidence="1" key="2">
    <citation type="submission" date="2020-05" db="EMBL/GenBank/DDBJ databases">
        <authorList>
            <person name="Kim H.-S."/>
            <person name="Proctor R.H."/>
            <person name="Brown D.W."/>
        </authorList>
    </citation>
    <scope>NUCLEOTIDE SEQUENCE</scope>
    <source>
        <strain evidence="1">NRRL 45417</strain>
    </source>
</reference>
<sequence length="106" mass="12172">MSTNVQTNSITINFKLKAGKKPKKILLEGLEERYGMQNVKCYHSDAKKALAITVEKDCASYDEMKAELWPLLEATKVFKYWEEERIMVQHANNNITYPSGDPYPGQ</sequence>
<dbReference type="Proteomes" id="UP000604273">
    <property type="component" value="Unassembled WGS sequence"/>
</dbReference>
<comment type="caution">
    <text evidence="1">The sequence shown here is derived from an EMBL/GenBank/DDBJ whole genome shotgun (WGS) entry which is preliminary data.</text>
</comment>
<proteinExistence type="predicted"/>
<organism evidence="1 2">
    <name type="scientific">Fusarium gaditjirri</name>
    <dbReference type="NCBI Taxonomy" id="282569"/>
    <lineage>
        <taxon>Eukaryota</taxon>
        <taxon>Fungi</taxon>
        <taxon>Dikarya</taxon>
        <taxon>Ascomycota</taxon>
        <taxon>Pezizomycotina</taxon>
        <taxon>Sordariomycetes</taxon>
        <taxon>Hypocreomycetidae</taxon>
        <taxon>Hypocreales</taxon>
        <taxon>Nectriaceae</taxon>
        <taxon>Fusarium</taxon>
        <taxon>Fusarium nisikadoi species complex</taxon>
    </lineage>
</organism>